<dbReference type="SMART" id="SM00086">
    <property type="entry name" value="PAC"/>
    <property type="match status" value="1"/>
</dbReference>
<dbReference type="EMBL" id="JABFDN010000006">
    <property type="protein sequence ID" value="NPU67073.1"/>
    <property type="molecule type" value="Genomic_DNA"/>
</dbReference>
<protein>
    <submittedName>
        <fullName evidence="3">PAS domain S-box protein</fullName>
    </submittedName>
</protein>
<dbReference type="InterPro" id="IPR001610">
    <property type="entry name" value="PAC"/>
</dbReference>
<dbReference type="NCBIfam" id="TIGR00229">
    <property type="entry name" value="sensory_box"/>
    <property type="match status" value="1"/>
</dbReference>
<dbReference type="Pfam" id="PF08447">
    <property type="entry name" value="PAS_3"/>
    <property type="match status" value="1"/>
</dbReference>
<dbReference type="PROSITE" id="PS50113">
    <property type="entry name" value="PAC"/>
    <property type="match status" value="1"/>
</dbReference>
<dbReference type="InterPro" id="IPR050903">
    <property type="entry name" value="Bact_Chemotaxis_MeTrfase"/>
</dbReference>
<evidence type="ECO:0000313" key="3">
    <source>
        <dbReference type="EMBL" id="NPU67073.1"/>
    </source>
</evidence>
<sequence>MQDFTADGAPGEDNAATKKARSRSSRPRPAAKAAPASDRTPARDGQMADIAAQLAAIKRSQAVITFALDGTILDANDNFLNTLGYTLAEIKGQHHSMFVDPAYRASHEYRLFWDKLGRGEYDAGQYKRIGKGGREVWIQASYNPMMDSKGKPYRVVKCATDITEQVMRNADFSGQISAINKAQAVIEFTMD</sequence>
<dbReference type="InterPro" id="IPR000014">
    <property type="entry name" value="PAS"/>
</dbReference>
<dbReference type="InterPro" id="IPR013655">
    <property type="entry name" value="PAS_fold_3"/>
</dbReference>
<feature type="region of interest" description="Disordered" evidence="1">
    <location>
        <begin position="1"/>
        <end position="44"/>
    </location>
</feature>
<dbReference type="PANTHER" id="PTHR24422:SF10">
    <property type="entry name" value="CHEMOTAXIS PROTEIN METHYLTRANSFERASE 2"/>
    <property type="match status" value="1"/>
</dbReference>
<gene>
    <name evidence="3" type="ORF">HL667_18865</name>
</gene>
<comment type="caution">
    <text evidence="3">The sequence shown here is derived from an EMBL/GenBank/DDBJ whole genome shotgun (WGS) entry which is preliminary data.</text>
</comment>
<organism evidence="3 4">
    <name type="scientific">Bradyrhizobium aeschynomenes</name>
    <dbReference type="NCBI Taxonomy" id="2734909"/>
    <lineage>
        <taxon>Bacteria</taxon>
        <taxon>Pseudomonadati</taxon>
        <taxon>Pseudomonadota</taxon>
        <taxon>Alphaproteobacteria</taxon>
        <taxon>Hyphomicrobiales</taxon>
        <taxon>Nitrobacteraceae</taxon>
        <taxon>Bradyrhizobium</taxon>
    </lineage>
</organism>
<dbReference type="SUPFAM" id="SSF55785">
    <property type="entry name" value="PYP-like sensor domain (PAS domain)"/>
    <property type="match status" value="1"/>
</dbReference>
<feature type="domain" description="PAC" evidence="2">
    <location>
        <begin position="122"/>
        <end position="174"/>
    </location>
</feature>
<dbReference type="Proteomes" id="UP000886476">
    <property type="component" value="Unassembled WGS sequence"/>
</dbReference>
<reference evidence="3" key="1">
    <citation type="submission" date="2020-05" db="EMBL/GenBank/DDBJ databases">
        <title>Nod-independent and nitrogen-fixing Bradyrhizobium aeschynomene sp. nov. isolated from nodules of Aeschynomene indica.</title>
        <authorList>
            <person name="Zhang Z."/>
        </authorList>
    </citation>
    <scope>NUCLEOTIDE SEQUENCE</scope>
    <source>
        <strain evidence="3">83012</strain>
    </source>
</reference>
<evidence type="ECO:0000313" key="4">
    <source>
        <dbReference type="Proteomes" id="UP000886476"/>
    </source>
</evidence>
<accession>A0ABX2CFS5</accession>
<dbReference type="CDD" id="cd00130">
    <property type="entry name" value="PAS"/>
    <property type="match status" value="1"/>
</dbReference>
<dbReference type="Gene3D" id="3.30.450.20">
    <property type="entry name" value="PAS domain"/>
    <property type="match status" value="1"/>
</dbReference>
<evidence type="ECO:0000259" key="2">
    <source>
        <dbReference type="PROSITE" id="PS50113"/>
    </source>
</evidence>
<proteinExistence type="predicted"/>
<feature type="compositionally biased region" description="Low complexity" evidence="1">
    <location>
        <begin position="27"/>
        <end position="39"/>
    </location>
</feature>
<dbReference type="InterPro" id="IPR000700">
    <property type="entry name" value="PAS-assoc_C"/>
</dbReference>
<feature type="non-terminal residue" evidence="3">
    <location>
        <position position="191"/>
    </location>
</feature>
<keyword evidence="4" id="KW-1185">Reference proteome</keyword>
<name>A0ABX2CFS5_9BRAD</name>
<dbReference type="InterPro" id="IPR035965">
    <property type="entry name" value="PAS-like_dom_sf"/>
</dbReference>
<evidence type="ECO:0000256" key="1">
    <source>
        <dbReference type="SAM" id="MobiDB-lite"/>
    </source>
</evidence>
<dbReference type="PANTHER" id="PTHR24422">
    <property type="entry name" value="CHEMOTAXIS PROTEIN METHYLTRANSFERASE"/>
    <property type="match status" value="1"/>
</dbReference>